<dbReference type="InterPro" id="IPR050322">
    <property type="entry name" value="Fe-S_cluster_asmbl/transfer"/>
</dbReference>
<dbReference type="AlphaFoldDB" id="A0A255Z2U4"/>
<dbReference type="InterPro" id="IPR016092">
    <property type="entry name" value="ATAP"/>
</dbReference>
<dbReference type="InterPro" id="IPR017870">
    <property type="entry name" value="FeS_cluster_insertion_CS"/>
</dbReference>
<dbReference type="RefSeq" id="WP_094454692.1">
    <property type="nucleotide sequence ID" value="NZ_NOXU01000024.1"/>
</dbReference>
<protein>
    <submittedName>
        <fullName evidence="3">Fe-S cluster assembly scaffold SufA</fullName>
    </submittedName>
</protein>
<dbReference type="Gene3D" id="2.60.300.12">
    <property type="entry name" value="HesB-like domain"/>
    <property type="match status" value="1"/>
</dbReference>
<dbReference type="InterPro" id="IPR035903">
    <property type="entry name" value="HesB-like_dom_sf"/>
</dbReference>
<dbReference type="EMBL" id="NOXU01000024">
    <property type="protein sequence ID" value="OYQ35798.1"/>
    <property type="molecule type" value="Genomic_DNA"/>
</dbReference>
<reference evidence="3 4" key="1">
    <citation type="submission" date="2017-07" db="EMBL/GenBank/DDBJ databases">
        <title>Niveispirillum cyanobacteriorum sp. nov., isolated from cyanobacterial aggregates in a eutrophic lake.</title>
        <authorList>
            <person name="Cai H."/>
        </authorList>
    </citation>
    <scope>NUCLEOTIDE SEQUENCE [LARGE SCALE GENOMIC DNA]</scope>
    <source>
        <strain evidence="4">TH1-14</strain>
    </source>
</reference>
<comment type="caution">
    <text evidence="3">The sequence shown here is derived from an EMBL/GenBank/DDBJ whole genome shotgun (WGS) entry which is preliminary data.</text>
</comment>
<dbReference type="PANTHER" id="PTHR10072:SF41">
    <property type="entry name" value="IRON-SULFUR CLUSTER ASSEMBLY 1 HOMOLOG, MITOCHONDRIAL"/>
    <property type="match status" value="1"/>
</dbReference>
<sequence length="114" mass="12611">MARALPKALTLTDAAAERVRELMARSEKPLIGLRVGVKTRGCSGMSYFVEYAEEKKKFEEVVEDKGVTILIDPAATMFLIGSEMDYAEDKFQSGFTFKNPNEKARCGCGESFSV</sequence>
<proteinExistence type="inferred from homology"/>
<evidence type="ECO:0000313" key="3">
    <source>
        <dbReference type="EMBL" id="OYQ35798.1"/>
    </source>
</evidence>
<dbReference type="OrthoDB" id="9801228at2"/>
<name>A0A255Z2U4_9PROT</name>
<dbReference type="FunFam" id="2.60.300.12:FF:000001">
    <property type="entry name" value="Iron-binding protein IscA"/>
    <property type="match status" value="1"/>
</dbReference>
<dbReference type="NCBIfam" id="TIGR00049">
    <property type="entry name" value="iron-sulfur cluster assembly accessory protein"/>
    <property type="match status" value="1"/>
</dbReference>
<gene>
    <name evidence="3" type="ORF">CHU95_05845</name>
</gene>
<dbReference type="PANTHER" id="PTHR10072">
    <property type="entry name" value="IRON-SULFUR CLUSTER ASSEMBLY PROTEIN"/>
    <property type="match status" value="1"/>
</dbReference>
<accession>A0A255Z2U4</accession>
<dbReference type="Proteomes" id="UP000216998">
    <property type="component" value="Unassembled WGS sequence"/>
</dbReference>
<dbReference type="PROSITE" id="PS01152">
    <property type="entry name" value="HESB"/>
    <property type="match status" value="1"/>
</dbReference>
<keyword evidence="4" id="KW-1185">Reference proteome</keyword>
<dbReference type="SUPFAM" id="SSF89360">
    <property type="entry name" value="HesB-like domain"/>
    <property type="match status" value="1"/>
</dbReference>
<dbReference type="GO" id="GO:0005737">
    <property type="term" value="C:cytoplasm"/>
    <property type="evidence" value="ECO:0007669"/>
    <property type="project" value="TreeGrafter"/>
</dbReference>
<evidence type="ECO:0000259" key="2">
    <source>
        <dbReference type="Pfam" id="PF01521"/>
    </source>
</evidence>
<dbReference type="GO" id="GO:0051537">
    <property type="term" value="F:2 iron, 2 sulfur cluster binding"/>
    <property type="evidence" value="ECO:0007669"/>
    <property type="project" value="TreeGrafter"/>
</dbReference>
<feature type="domain" description="Core" evidence="2">
    <location>
        <begin position="9"/>
        <end position="110"/>
    </location>
</feature>
<dbReference type="Pfam" id="PF01521">
    <property type="entry name" value="Fe-S_biosyn"/>
    <property type="match status" value="1"/>
</dbReference>
<dbReference type="InterPro" id="IPR000361">
    <property type="entry name" value="ATAP_core_dom"/>
</dbReference>
<organism evidence="3 4">
    <name type="scientific">Niveispirillum lacus</name>
    <dbReference type="NCBI Taxonomy" id="1981099"/>
    <lineage>
        <taxon>Bacteria</taxon>
        <taxon>Pseudomonadati</taxon>
        <taxon>Pseudomonadota</taxon>
        <taxon>Alphaproteobacteria</taxon>
        <taxon>Rhodospirillales</taxon>
        <taxon>Azospirillaceae</taxon>
        <taxon>Niveispirillum</taxon>
    </lineage>
</organism>
<comment type="similarity">
    <text evidence="1">Belongs to the HesB/IscA family.</text>
</comment>
<evidence type="ECO:0000313" key="4">
    <source>
        <dbReference type="Proteomes" id="UP000216998"/>
    </source>
</evidence>
<evidence type="ECO:0000256" key="1">
    <source>
        <dbReference type="ARBA" id="ARBA00006718"/>
    </source>
</evidence>
<dbReference type="GO" id="GO:0016226">
    <property type="term" value="P:iron-sulfur cluster assembly"/>
    <property type="evidence" value="ECO:0007669"/>
    <property type="project" value="InterPro"/>
</dbReference>